<dbReference type="RefSeq" id="WP_182460616.1">
    <property type="nucleotide sequence ID" value="NZ_CP059732.1"/>
</dbReference>
<gene>
    <name evidence="1" type="ORF">H3H32_36675</name>
</gene>
<dbReference type="AlphaFoldDB" id="A0A7G5GWT7"/>
<protein>
    <submittedName>
        <fullName evidence="1">Uncharacterized protein</fullName>
    </submittedName>
</protein>
<keyword evidence="2" id="KW-1185">Reference proteome</keyword>
<accession>A0A7G5GWT7</accession>
<dbReference type="EMBL" id="CP059732">
    <property type="protein sequence ID" value="QMW03329.1"/>
    <property type="molecule type" value="Genomic_DNA"/>
</dbReference>
<evidence type="ECO:0000313" key="2">
    <source>
        <dbReference type="Proteomes" id="UP000515369"/>
    </source>
</evidence>
<dbReference type="KEGG" id="sfol:H3H32_36675"/>
<evidence type="ECO:0000313" key="1">
    <source>
        <dbReference type="EMBL" id="QMW03329.1"/>
    </source>
</evidence>
<reference evidence="1 2" key="1">
    <citation type="submission" date="2020-07" db="EMBL/GenBank/DDBJ databases">
        <title>Spirosoma foliorum sp. nov., isolated from the leaves on the Nejang mountain Korea, Republic of.</title>
        <authorList>
            <person name="Ho H."/>
            <person name="Lee Y.-J."/>
            <person name="Nurcahyanto D.-A."/>
            <person name="Kim S.-G."/>
        </authorList>
    </citation>
    <scope>NUCLEOTIDE SEQUENCE [LARGE SCALE GENOMIC DNA]</scope>
    <source>
        <strain evidence="1 2">PL0136</strain>
    </source>
</reference>
<name>A0A7G5GWT7_9BACT</name>
<dbReference type="Proteomes" id="UP000515369">
    <property type="component" value="Chromosome"/>
</dbReference>
<sequence>MINIEIAIYGSIQGKGMEDIFSSLVTIFDKENMSLIEKKDVLLYRDTFMEFSIEKFHENDFYFSGRYYKDESSLLSILFNISQKLNEEDIRSSFDYQLEDKEGNILSVEKRFIPHL</sequence>
<proteinExistence type="predicted"/>
<organism evidence="1 2">
    <name type="scientific">Spirosoma foliorum</name>
    <dbReference type="NCBI Taxonomy" id="2710596"/>
    <lineage>
        <taxon>Bacteria</taxon>
        <taxon>Pseudomonadati</taxon>
        <taxon>Bacteroidota</taxon>
        <taxon>Cytophagia</taxon>
        <taxon>Cytophagales</taxon>
        <taxon>Cytophagaceae</taxon>
        <taxon>Spirosoma</taxon>
    </lineage>
</organism>